<organism evidence="2 3">
    <name type="scientific">Prorocentrum cordatum</name>
    <dbReference type="NCBI Taxonomy" id="2364126"/>
    <lineage>
        <taxon>Eukaryota</taxon>
        <taxon>Sar</taxon>
        <taxon>Alveolata</taxon>
        <taxon>Dinophyceae</taxon>
        <taxon>Prorocentrales</taxon>
        <taxon>Prorocentraceae</taxon>
        <taxon>Prorocentrum</taxon>
    </lineage>
</organism>
<proteinExistence type="predicted"/>
<accession>A0ABN9TMX8</accession>
<sequence>NHTSTGNAERPMHEQGMHTMLTPSLKHQEGGRGRGGEAGFKVKRCACATPAATPTPRVRNACASALRMRAAGRLSGRPAATRKRCACATRDCRVGPARGSPNGRALPWHTERGLPLCRPRVAHTGPDLVPEAVLLIFLATRTLQPSCSSPPRAQADGRTRQTPRLGTAEDPGRKAGTTGEEGGGAAPRPRGAPPALPRPLTRPRPPPTLRCRGHDLRDLLQRIGS</sequence>
<gene>
    <name evidence="2" type="ORF">PCOR1329_LOCUS40604</name>
</gene>
<name>A0ABN9TMX8_9DINO</name>
<reference evidence="2" key="1">
    <citation type="submission" date="2023-10" db="EMBL/GenBank/DDBJ databases">
        <authorList>
            <person name="Chen Y."/>
            <person name="Shah S."/>
            <person name="Dougan E. K."/>
            <person name="Thang M."/>
            <person name="Chan C."/>
        </authorList>
    </citation>
    <scope>NUCLEOTIDE SEQUENCE [LARGE SCALE GENOMIC DNA]</scope>
</reference>
<keyword evidence="3" id="KW-1185">Reference proteome</keyword>
<dbReference type="Proteomes" id="UP001189429">
    <property type="component" value="Unassembled WGS sequence"/>
</dbReference>
<evidence type="ECO:0000256" key="1">
    <source>
        <dbReference type="SAM" id="MobiDB-lite"/>
    </source>
</evidence>
<feature type="non-terminal residue" evidence="2">
    <location>
        <position position="1"/>
    </location>
</feature>
<feature type="region of interest" description="Disordered" evidence="1">
    <location>
        <begin position="145"/>
        <end position="214"/>
    </location>
</feature>
<protein>
    <submittedName>
        <fullName evidence="2">Uncharacterized protein</fullName>
    </submittedName>
</protein>
<dbReference type="EMBL" id="CAUYUJ010014895">
    <property type="protein sequence ID" value="CAK0847372.1"/>
    <property type="molecule type" value="Genomic_DNA"/>
</dbReference>
<feature type="compositionally biased region" description="Pro residues" evidence="1">
    <location>
        <begin position="190"/>
        <end position="208"/>
    </location>
</feature>
<feature type="non-terminal residue" evidence="2">
    <location>
        <position position="225"/>
    </location>
</feature>
<evidence type="ECO:0000313" key="2">
    <source>
        <dbReference type="EMBL" id="CAK0847372.1"/>
    </source>
</evidence>
<comment type="caution">
    <text evidence="2">The sequence shown here is derived from an EMBL/GenBank/DDBJ whole genome shotgun (WGS) entry which is preliminary data.</text>
</comment>
<evidence type="ECO:0000313" key="3">
    <source>
        <dbReference type="Proteomes" id="UP001189429"/>
    </source>
</evidence>